<dbReference type="AlphaFoldDB" id="A0A4V1EGT2"/>
<reference evidence="1 2" key="1">
    <citation type="submission" date="2019-05" db="EMBL/GenBank/DDBJ databases">
        <title>Burkholderia sp. DHOD12, isolated from subtropical forest soil.</title>
        <authorList>
            <person name="Gao Z.-H."/>
            <person name="Qiu L.-H."/>
        </authorList>
    </citation>
    <scope>NUCLEOTIDE SEQUENCE [LARGE SCALE GENOMIC DNA]</scope>
    <source>
        <strain evidence="1 2">DHOD12</strain>
    </source>
</reference>
<accession>A0A4V1EGT2</accession>
<evidence type="ECO:0000313" key="2">
    <source>
        <dbReference type="Proteomes" id="UP000298656"/>
    </source>
</evidence>
<dbReference type="RefSeq" id="WP_137330702.1">
    <property type="nucleotide sequence ID" value="NZ_CP040077.1"/>
</dbReference>
<protein>
    <submittedName>
        <fullName evidence="1">Uncharacterized protein</fullName>
    </submittedName>
</protein>
<dbReference type="KEGG" id="tvl:FAZ95_00865"/>
<dbReference type="EMBL" id="CP040077">
    <property type="protein sequence ID" value="QCP47860.1"/>
    <property type="molecule type" value="Genomic_DNA"/>
</dbReference>
<gene>
    <name evidence="1" type="ORF">FAZ95_00865</name>
</gene>
<dbReference type="Proteomes" id="UP000298656">
    <property type="component" value="Chromosome 1"/>
</dbReference>
<proteinExistence type="predicted"/>
<organism evidence="1 2">
    <name type="scientific">Trinickia violacea</name>
    <dbReference type="NCBI Taxonomy" id="2571746"/>
    <lineage>
        <taxon>Bacteria</taxon>
        <taxon>Pseudomonadati</taxon>
        <taxon>Pseudomonadota</taxon>
        <taxon>Betaproteobacteria</taxon>
        <taxon>Burkholderiales</taxon>
        <taxon>Burkholderiaceae</taxon>
        <taxon>Trinickia</taxon>
    </lineage>
</organism>
<name>A0A4V1EGT2_9BURK</name>
<sequence>MVVTQLIAVLKTRPPDARVIVQDNETAFNKTIAIVIQLIVVTGGYRKRDCLGSCVAVHQAGGGEHELLARLTCHTARFSRAGGFHHVPAR</sequence>
<keyword evidence="2" id="KW-1185">Reference proteome</keyword>
<evidence type="ECO:0000313" key="1">
    <source>
        <dbReference type="EMBL" id="QCP47860.1"/>
    </source>
</evidence>